<accession>A0A1S3ESA0</accession>
<keyword evidence="2" id="KW-0433">Leucine-rich repeat</keyword>
<dbReference type="GO" id="GO:0005737">
    <property type="term" value="C:cytoplasm"/>
    <property type="evidence" value="ECO:0007669"/>
    <property type="project" value="TreeGrafter"/>
</dbReference>
<dbReference type="InterPro" id="IPR032675">
    <property type="entry name" value="LRR_dom_sf"/>
</dbReference>
<name>A0A1S3ESA0_DIPOR</name>
<dbReference type="InterPro" id="IPR026271">
    <property type="entry name" value="PRAME"/>
</dbReference>
<evidence type="ECO:0000313" key="5">
    <source>
        <dbReference type="RefSeq" id="XP_012867279.1"/>
    </source>
</evidence>
<dbReference type="KEGG" id="dord:105982265"/>
<dbReference type="AlphaFoldDB" id="A0A1S3ESA0"/>
<dbReference type="OrthoDB" id="9635877at2759"/>
<dbReference type="PANTHER" id="PTHR14224">
    <property type="entry name" value="SIMILAR TO PREFERENTIALLY EXPRESSED ANTIGEN IN MELANOMA-LIKE 3"/>
    <property type="match status" value="1"/>
</dbReference>
<dbReference type="RefSeq" id="XP_012867282.1">
    <property type="nucleotide sequence ID" value="XM_013011828.1"/>
</dbReference>
<gene>
    <name evidence="5 6 7 8" type="primary">LOC105982265</name>
</gene>
<dbReference type="SUPFAM" id="SSF52047">
    <property type="entry name" value="RNI-like"/>
    <property type="match status" value="1"/>
</dbReference>
<evidence type="ECO:0000313" key="7">
    <source>
        <dbReference type="RefSeq" id="XP_012867281.1"/>
    </source>
</evidence>
<dbReference type="GO" id="GO:0008284">
    <property type="term" value="P:positive regulation of cell population proliferation"/>
    <property type="evidence" value="ECO:0007669"/>
    <property type="project" value="InterPro"/>
</dbReference>
<dbReference type="PANTHER" id="PTHR14224:SF24">
    <property type="entry name" value="MELANOMA ANTIGEN PREFERENTIALLY EXPRESSED IN TUMORS"/>
    <property type="match status" value="1"/>
</dbReference>
<dbReference type="InterPro" id="IPR050694">
    <property type="entry name" value="LRRC14/PRAME"/>
</dbReference>
<dbReference type="GO" id="GO:0045596">
    <property type="term" value="P:negative regulation of cell differentiation"/>
    <property type="evidence" value="ECO:0007669"/>
    <property type="project" value="InterPro"/>
</dbReference>
<organism evidence="4 7">
    <name type="scientific">Dipodomys ordii</name>
    <name type="common">Ord's kangaroo rat</name>
    <dbReference type="NCBI Taxonomy" id="10020"/>
    <lineage>
        <taxon>Eukaryota</taxon>
        <taxon>Metazoa</taxon>
        <taxon>Chordata</taxon>
        <taxon>Craniata</taxon>
        <taxon>Vertebrata</taxon>
        <taxon>Euteleostomi</taxon>
        <taxon>Mammalia</taxon>
        <taxon>Eutheria</taxon>
        <taxon>Euarchontoglires</taxon>
        <taxon>Glires</taxon>
        <taxon>Rodentia</taxon>
        <taxon>Castorimorpha</taxon>
        <taxon>Heteromyidae</taxon>
        <taxon>Dipodomyinae</taxon>
        <taxon>Dipodomys</taxon>
    </lineage>
</organism>
<dbReference type="Gene3D" id="3.80.10.10">
    <property type="entry name" value="Ribonuclease Inhibitor"/>
    <property type="match status" value="1"/>
</dbReference>
<dbReference type="GO" id="GO:0043066">
    <property type="term" value="P:negative regulation of apoptotic process"/>
    <property type="evidence" value="ECO:0007669"/>
    <property type="project" value="InterPro"/>
</dbReference>
<keyword evidence="4" id="KW-1185">Reference proteome</keyword>
<dbReference type="RefSeq" id="XP_012867280.1">
    <property type="nucleotide sequence ID" value="XM_013011826.1"/>
</dbReference>
<sequence>MSTCGPPSLLELAIQNLLKDDALVIAALEELPVELFPPLFMAAYTGKHNESVKRIVQAWPFPCLPLGSLVKGGQTHQENFQAVLNGLDALLAEDICPRQQKLQVLDLCQKTTWSCSRNGMCSLSQAILPLMKVKVDGSSMGAKEPRAPLKVFIDLYLSIGSHDEWLTSLIEKAKQWKGLLHLYCNKLSIFALSMQNMKVLKVVRLYSVQDLELICNWKLSVLGKLLSLLPYMGKLHRLFLSQTQMSQCSSWEEEEQFVETFSSQLLSLHHLQELHLESISSLEGSLCNLLRCLKSPLKILSLTNCLLLESDLMNLSKCPSTRQLRGLCLNRVLLMDISSETLEALLENVSSTLQVLSLEECGIMNLQLTAILPALRHCSQLTTFSFSGNPISINVLLRVLRHTIGLTKLRHVRYPAPLEFYEHVGDGLLATLHAKLMQMLQELGRSDMEWLSGKPCPHREWPFSDLWPMPW</sequence>
<keyword evidence="3" id="KW-0677">Repeat</keyword>
<dbReference type="PIRSF" id="PIRSF038286">
    <property type="entry name" value="PRAME"/>
    <property type="match status" value="1"/>
</dbReference>
<evidence type="ECO:0000256" key="2">
    <source>
        <dbReference type="ARBA" id="ARBA00022614"/>
    </source>
</evidence>
<evidence type="ECO:0000313" key="6">
    <source>
        <dbReference type="RefSeq" id="XP_012867280.1"/>
    </source>
</evidence>
<reference evidence="5 6" key="1">
    <citation type="submission" date="2025-04" db="UniProtKB">
        <authorList>
            <consortium name="RefSeq"/>
        </authorList>
    </citation>
    <scope>IDENTIFICATION</scope>
    <source>
        <tissue evidence="5 6">Kidney</tissue>
    </source>
</reference>
<evidence type="ECO:0000256" key="3">
    <source>
        <dbReference type="ARBA" id="ARBA00022737"/>
    </source>
</evidence>
<dbReference type="GO" id="GO:0045892">
    <property type="term" value="P:negative regulation of DNA-templated transcription"/>
    <property type="evidence" value="ECO:0007669"/>
    <property type="project" value="InterPro"/>
</dbReference>
<protein>
    <submittedName>
        <fullName evidence="5 6">Melanoma antigen preferentially expressed in tumors-like isoform X1</fullName>
    </submittedName>
</protein>
<evidence type="ECO:0000313" key="4">
    <source>
        <dbReference type="Proteomes" id="UP000081671"/>
    </source>
</evidence>
<dbReference type="GeneID" id="105982265"/>
<evidence type="ECO:0000313" key="8">
    <source>
        <dbReference type="RefSeq" id="XP_012867282.1"/>
    </source>
</evidence>
<dbReference type="RefSeq" id="XP_012867279.1">
    <property type="nucleotide sequence ID" value="XM_013011825.1"/>
</dbReference>
<dbReference type="Proteomes" id="UP000081671">
    <property type="component" value="Unplaced"/>
</dbReference>
<comment type="similarity">
    <text evidence="1">Belongs to the PRAME family.</text>
</comment>
<proteinExistence type="inferred from homology"/>
<dbReference type="RefSeq" id="XP_012867281.1">
    <property type="nucleotide sequence ID" value="XM_013011827.1"/>
</dbReference>
<evidence type="ECO:0000256" key="1">
    <source>
        <dbReference type="ARBA" id="ARBA00009608"/>
    </source>
</evidence>